<evidence type="ECO:0008006" key="3">
    <source>
        <dbReference type="Google" id="ProtNLM"/>
    </source>
</evidence>
<evidence type="ECO:0000313" key="1">
    <source>
        <dbReference type="EMBL" id="QTV06219.1"/>
    </source>
</evidence>
<dbReference type="EMBL" id="CP072842">
    <property type="protein sequence ID" value="QTV06219.1"/>
    <property type="molecule type" value="Genomic_DNA"/>
</dbReference>
<accession>A0ABX7XEI1</accession>
<proteinExistence type="predicted"/>
<dbReference type="RefSeq" id="WP_230476861.1">
    <property type="nucleotide sequence ID" value="NZ_CP072842.1"/>
</dbReference>
<organism evidence="1 2">
    <name type="scientific">Faecalibacter bovis</name>
    <dbReference type="NCBI Taxonomy" id="2898187"/>
    <lineage>
        <taxon>Bacteria</taxon>
        <taxon>Pseudomonadati</taxon>
        <taxon>Bacteroidota</taxon>
        <taxon>Flavobacteriia</taxon>
        <taxon>Flavobacteriales</taxon>
        <taxon>Weeksellaceae</taxon>
        <taxon>Faecalibacter</taxon>
    </lineage>
</organism>
<keyword evidence="2" id="KW-1185">Reference proteome</keyword>
<reference evidence="2" key="2">
    <citation type="submission" date="2021-04" db="EMBL/GenBank/DDBJ databases">
        <title>Taxonomy of Flavobacteriaceae bacterium ZY171143.</title>
        <authorList>
            <person name="Li F."/>
        </authorList>
    </citation>
    <scope>NUCLEOTIDE SEQUENCE [LARGE SCALE GENOMIC DNA]</scope>
    <source>
        <strain evidence="2">ZY171143</strain>
    </source>
</reference>
<reference evidence="1 2" key="1">
    <citation type="journal article" date="2021" name="Int. J. Syst. Evol. Microbiol.">
        <title>Faecalibacter bovis sp. nov., isolated from cow faeces.</title>
        <authorList>
            <person name="Li F."/>
            <person name="Zhao W."/>
            <person name="Hong Q."/>
            <person name="Shao Q."/>
            <person name="Song J."/>
            <person name="Yang S."/>
        </authorList>
    </citation>
    <scope>NUCLEOTIDE SEQUENCE [LARGE SCALE GENOMIC DNA]</scope>
    <source>
        <strain evidence="1 2">ZY171143</strain>
    </source>
</reference>
<gene>
    <name evidence="1" type="ORF">J9309_02490</name>
</gene>
<name>A0ABX7XEI1_9FLAO</name>
<evidence type="ECO:0000313" key="2">
    <source>
        <dbReference type="Proteomes" id="UP000672011"/>
    </source>
</evidence>
<protein>
    <recommendedName>
        <fullName evidence="3">Tetratricopeptide repeat protein</fullName>
    </recommendedName>
</protein>
<sequence>MARIEYLINNPTEVTSDDLNLLNSEIEKYPYFYSLRALKLRALKNSNDSSFDENLQIAAVLSSNRKDLFNFVNNINVQNPISNEVNSVTELDLMPEVEVVDQIIDNDIIEEELTTEDLVAELDLTPEVEVVENIIDNNIIEEEITTEDLVAELELAPEVEIVDQIIDNNIIEEELTTEDLVAELELAPEVEVVDQIIDNNIIEEELTTEDLVAELEFAPEVEIVENIIDNNIIEEELTTEDLVAELEFAPEVEIVENIIDNNIIGEGLTTEDLVAELELAPEVEIADQIIDNYIIEEELIPESVQNQINLESSIENSLQIAEQFLQEDHEISNAVSETLDINTNVEHEPKIEQISLINRSATTETEIEKTSKPVSNINSFQVQNTYNEIKGAPAVIINKEIIEIEVIEDIIETEEIISEIETATAAEIQNTANVSEKIEHPQVSEDNIVEATQPTPIEKTNEIVDKPTEIIESKPTETEKEAVNKVDFIQTNDSFSFNDWLKLPSADTMETEKEQKYQIIDEFLEKNPKITPLKKQEIPEAKSEANKPTETDFSYLMTETLAQVYIDQKQYEKAIRAYKILSLKYPEKNSLFAKQIKEIENLKNSK</sequence>
<dbReference type="Proteomes" id="UP000672011">
    <property type="component" value="Chromosome"/>
</dbReference>